<sequence>MKNKLIMVALCGAYAFLFPACKKEGGAVTETLHPEKTTLNQARAADVGIQSILWDGDANLGTGIFKVLNVDAPATLAAVNNATYGKIWRFTKEIGSNRCEVHAAQGFDAVEGDDIYLGWRSQLSMSSTGLTTNALFQWKAYGANMTQNFPIVIKTIGGDFKLMHTASGGTSTYIWNGPVTLNNWNTFVVRIKVSRTATVGFIEFWFNGIKQTLLGGAQRYYGRTLDADYCDPKWGVYGASSELITNRVHGLKIASTYAEAAP</sequence>
<dbReference type="Proteomes" id="UP000192756">
    <property type="component" value="Unassembled WGS sequence"/>
</dbReference>
<gene>
    <name evidence="1" type="ORF">SAMN04488524_3021</name>
</gene>
<dbReference type="EMBL" id="FWXT01000002">
    <property type="protein sequence ID" value="SMC86519.1"/>
    <property type="molecule type" value="Genomic_DNA"/>
</dbReference>
<dbReference type="AlphaFoldDB" id="A0A1W2CMS2"/>
<dbReference type="Gene3D" id="2.60.120.200">
    <property type="match status" value="1"/>
</dbReference>
<accession>A0A1W2CMS2</accession>
<dbReference type="OrthoDB" id="5699564at2"/>
<keyword evidence="2" id="KW-1185">Reference proteome</keyword>
<evidence type="ECO:0000313" key="2">
    <source>
        <dbReference type="Proteomes" id="UP000192756"/>
    </source>
</evidence>
<evidence type="ECO:0000313" key="1">
    <source>
        <dbReference type="EMBL" id="SMC86519.1"/>
    </source>
</evidence>
<protein>
    <submittedName>
        <fullName evidence="1">Polysaccharide lyase</fullName>
    </submittedName>
</protein>
<dbReference type="Pfam" id="PF14099">
    <property type="entry name" value="Polysacc_lyase"/>
    <property type="match status" value="1"/>
</dbReference>
<reference evidence="2" key="1">
    <citation type="submission" date="2017-04" db="EMBL/GenBank/DDBJ databases">
        <authorList>
            <person name="Varghese N."/>
            <person name="Submissions S."/>
        </authorList>
    </citation>
    <scope>NUCLEOTIDE SEQUENCE [LARGE SCALE GENOMIC DNA]</scope>
    <source>
        <strain evidence="2">DSM 12126</strain>
    </source>
</reference>
<keyword evidence="1" id="KW-0456">Lyase</keyword>
<dbReference type="GO" id="GO:0016829">
    <property type="term" value="F:lyase activity"/>
    <property type="evidence" value="ECO:0007669"/>
    <property type="project" value="UniProtKB-KW"/>
</dbReference>
<dbReference type="RefSeq" id="WP_084239844.1">
    <property type="nucleotide sequence ID" value="NZ_FWXT01000002.1"/>
</dbReference>
<dbReference type="STRING" id="151894.SAMN04488524_3021"/>
<proteinExistence type="predicted"/>
<name>A0A1W2CMS2_9SPHI</name>
<dbReference type="InterPro" id="IPR025975">
    <property type="entry name" value="Polysacc_lyase"/>
</dbReference>
<organism evidence="1 2">
    <name type="scientific">Pedobacter africanus</name>
    <dbReference type="NCBI Taxonomy" id="151894"/>
    <lineage>
        <taxon>Bacteria</taxon>
        <taxon>Pseudomonadati</taxon>
        <taxon>Bacteroidota</taxon>
        <taxon>Sphingobacteriia</taxon>
        <taxon>Sphingobacteriales</taxon>
        <taxon>Sphingobacteriaceae</taxon>
        <taxon>Pedobacter</taxon>
    </lineage>
</organism>